<proteinExistence type="inferred from homology"/>
<dbReference type="EC" id="1.14.18.1" evidence="3"/>
<keyword evidence="8" id="KW-0470">Melanin biosynthesis</keyword>
<evidence type="ECO:0000256" key="4">
    <source>
        <dbReference type="ARBA" id="ARBA00022723"/>
    </source>
</evidence>
<comment type="cofactor">
    <cofactor evidence="1">
        <name>Cu(2+)</name>
        <dbReference type="ChEBI" id="CHEBI:29036"/>
    </cofactor>
</comment>
<evidence type="ECO:0000259" key="11">
    <source>
        <dbReference type="PROSITE" id="PS00498"/>
    </source>
</evidence>
<keyword evidence="6" id="KW-0186">Copper</keyword>
<dbReference type="EMBL" id="JAAGWQ010000059">
    <property type="protein sequence ID" value="KAF5672507.1"/>
    <property type="molecule type" value="Genomic_DNA"/>
</dbReference>
<evidence type="ECO:0000313" key="13">
    <source>
        <dbReference type="Proteomes" id="UP000567885"/>
    </source>
</evidence>
<dbReference type="InterPro" id="IPR041640">
    <property type="entry name" value="Tyrosinase_C"/>
</dbReference>
<accession>A0A8H5TN65</accession>
<dbReference type="PANTHER" id="PTHR11474">
    <property type="entry name" value="TYROSINASE FAMILY MEMBER"/>
    <property type="match status" value="1"/>
</dbReference>
<dbReference type="InterPro" id="IPR008922">
    <property type="entry name" value="Di-copper_centre_dom_sf"/>
</dbReference>
<evidence type="ECO:0000256" key="9">
    <source>
        <dbReference type="ARBA" id="ARBA00048233"/>
    </source>
</evidence>
<dbReference type="PROSITE" id="PS00498">
    <property type="entry name" value="TYROSINASE_2"/>
    <property type="match status" value="1"/>
</dbReference>
<dbReference type="Proteomes" id="UP000567885">
    <property type="component" value="Unassembled WGS sequence"/>
</dbReference>
<sequence length="663" mass="75488">MGDEYSDHEEQQRVWENMKLVIEDWETESGFSAVESEIWHRAADNWRMPYWDWARRQEYDQDLVLPKVLTEESVHIYPPATAQGRYAADGLYPNPLLRFENPEKTPETGVPLPFGKLPGDKSSWNIEDNPAIHEELPLKEECDWAPWSKTSATSRYGIFRVKGVTEAEKDPVHHFTGLQGVNNCRRANERLATVHQNNNGKSQWSRIESRPNGHSWNPGSLADAVNRMFSKGYNSTWGNFASTKWIAESEGYPETGYISLEYIHNNVHNLTGGSDYAVGMGHMSDVPVAAFDPIFWLHHVQIDRLLAIWQCLYPELWFDKEQSVTSDLDNSKRQNVADDKETDLLHPFHTKHNDPENEVWTSQACRDWTDMNYQYDDLAELAEELVRSNGKFDEEAYKNELHAHINALYPGTGNMIQSITEHGVDPVGLQASNGDTGSWNDYIINVMYDRYAMDGLSYTIEFFLGGPENEDSTHFHKHNYVGHVYSFGGRLSTSKGSCSNCKRQAEDDTLSCAQVPLTINLLQHLQDDISDHSIADFGQVEDYLRLHLRWRFVKYGGEVVSDALFKEKFSKTQISVLRGIGRSIHLERAVTSGLDKAPLEYGPEVTHALIPIYSGYAFLPEVTDGKPGGLQMEQIPNENESSSLWNLEMEVPRGQIGEIRAHL</sequence>
<evidence type="ECO:0000256" key="2">
    <source>
        <dbReference type="ARBA" id="ARBA00009928"/>
    </source>
</evidence>
<dbReference type="Gene3D" id="2.60.310.20">
    <property type="match status" value="1"/>
</dbReference>
<reference evidence="12 13" key="1">
    <citation type="submission" date="2020-05" db="EMBL/GenBank/DDBJ databases">
        <title>Identification and distribution of gene clusters putatively required for synthesis of sphingolipid metabolism inhibitors in phylogenetically diverse species of the filamentous fungus Fusarium.</title>
        <authorList>
            <person name="Kim H.-S."/>
            <person name="Busman M."/>
            <person name="Brown D.W."/>
            <person name="Divon H."/>
            <person name="Uhlig S."/>
            <person name="Proctor R.H."/>
        </authorList>
    </citation>
    <scope>NUCLEOTIDE SEQUENCE [LARGE SCALE GENOMIC DNA]</scope>
    <source>
        <strain evidence="12 13">NRRL 20693</strain>
    </source>
</reference>
<dbReference type="InterPro" id="IPR050316">
    <property type="entry name" value="Tyrosinase/Hemocyanin"/>
</dbReference>
<dbReference type="Gene3D" id="1.10.1280.10">
    <property type="entry name" value="Di-copper center containing domain from catechol oxidase"/>
    <property type="match status" value="1"/>
</dbReference>
<keyword evidence="7" id="KW-0503">Monooxygenase</keyword>
<evidence type="ECO:0000256" key="7">
    <source>
        <dbReference type="ARBA" id="ARBA00023033"/>
    </source>
</evidence>
<dbReference type="GO" id="GO:0046872">
    <property type="term" value="F:metal ion binding"/>
    <property type="evidence" value="ECO:0007669"/>
    <property type="project" value="UniProtKB-KW"/>
</dbReference>
<evidence type="ECO:0000256" key="3">
    <source>
        <dbReference type="ARBA" id="ARBA00011906"/>
    </source>
</evidence>
<comment type="catalytic activity">
    <reaction evidence="10">
        <text>L-tyrosine + O2 = L-dopaquinone + H2O</text>
        <dbReference type="Rhea" id="RHEA:18117"/>
        <dbReference type="ChEBI" id="CHEBI:15377"/>
        <dbReference type="ChEBI" id="CHEBI:15379"/>
        <dbReference type="ChEBI" id="CHEBI:57924"/>
        <dbReference type="ChEBI" id="CHEBI:58315"/>
        <dbReference type="EC" id="1.14.18.1"/>
    </reaction>
</comment>
<keyword evidence="13" id="KW-1185">Reference proteome</keyword>
<evidence type="ECO:0000256" key="5">
    <source>
        <dbReference type="ARBA" id="ARBA00023002"/>
    </source>
</evidence>
<evidence type="ECO:0000256" key="10">
    <source>
        <dbReference type="ARBA" id="ARBA00048881"/>
    </source>
</evidence>
<keyword evidence="4" id="KW-0479">Metal-binding</keyword>
<dbReference type="SUPFAM" id="SSF48056">
    <property type="entry name" value="Di-copper centre-containing domain"/>
    <property type="match status" value="1"/>
</dbReference>
<evidence type="ECO:0000256" key="8">
    <source>
        <dbReference type="ARBA" id="ARBA00023101"/>
    </source>
</evidence>
<dbReference type="PANTHER" id="PTHR11474:SF76">
    <property type="entry name" value="SHKT DOMAIN-CONTAINING PROTEIN"/>
    <property type="match status" value="1"/>
</dbReference>
<dbReference type="AlphaFoldDB" id="A0A8H5TN65"/>
<organism evidence="12 13">
    <name type="scientific">Fusarium heterosporum</name>
    <dbReference type="NCBI Taxonomy" id="42747"/>
    <lineage>
        <taxon>Eukaryota</taxon>
        <taxon>Fungi</taxon>
        <taxon>Dikarya</taxon>
        <taxon>Ascomycota</taxon>
        <taxon>Pezizomycotina</taxon>
        <taxon>Sordariomycetes</taxon>
        <taxon>Hypocreomycetidae</taxon>
        <taxon>Hypocreales</taxon>
        <taxon>Nectriaceae</taxon>
        <taxon>Fusarium</taxon>
        <taxon>Fusarium heterosporum species complex</taxon>
    </lineage>
</organism>
<name>A0A8H5TN65_FUSHE</name>
<dbReference type="Pfam" id="PF00264">
    <property type="entry name" value="Tyrosinase"/>
    <property type="match status" value="1"/>
</dbReference>
<gene>
    <name evidence="12" type="ORF">FHETE_3641</name>
</gene>
<dbReference type="InterPro" id="IPR002227">
    <property type="entry name" value="Tyrosinase_Cu-bd"/>
</dbReference>
<evidence type="ECO:0000313" key="12">
    <source>
        <dbReference type="EMBL" id="KAF5672507.1"/>
    </source>
</evidence>
<comment type="catalytic activity">
    <reaction evidence="9">
        <text>2 L-dopa + O2 = 2 L-dopaquinone + 2 H2O</text>
        <dbReference type="Rhea" id="RHEA:34287"/>
        <dbReference type="ChEBI" id="CHEBI:15377"/>
        <dbReference type="ChEBI" id="CHEBI:15379"/>
        <dbReference type="ChEBI" id="CHEBI:57504"/>
        <dbReference type="ChEBI" id="CHEBI:57924"/>
        <dbReference type="EC" id="1.14.18.1"/>
    </reaction>
</comment>
<comment type="caution">
    <text evidence="12">The sequence shown here is derived from an EMBL/GenBank/DDBJ whole genome shotgun (WGS) entry which is preliminary data.</text>
</comment>
<dbReference type="GO" id="GO:0004503">
    <property type="term" value="F:tyrosinase activity"/>
    <property type="evidence" value="ECO:0007669"/>
    <property type="project" value="UniProtKB-EC"/>
</dbReference>
<evidence type="ECO:0000256" key="1">
    <source>
        <dbReference type="ARBA" id="ARBA00001973"/>
    </source>
</evidence>
<comment type="similarity">
    <text evidence="2">Belongs to the tyrosinase family.</text>
</comment>
<feature type="domain" description="Tyrosinase copper-binding" evidence="11">
    <location>
        <begin position="292"/>
        <end position="303"/>
    </location>
</feature>
<dbReference type="GO" id="GO:0042438">
    <property type="term" value="P:melanin biosynthetic process"/>
    <property type="evidence" value="ECO:0007669"/>
    <property type="project" value="UniProtKB-KW"/>
</dbReference>
<dbReference type="Pfam" id="PF18132">
    <property type="entry name" value="Tyrosinase_C"/>
    <property type="match status" value="1"/>
</dbReference>
<dbReference type="OrthoDB" id="1658288at2759"/>
<protein>
    <recommendedName>
        <fullName evidence="3">tyrosinase</fullName>
        <ecNumber evidence="3">1.14.18.1</ecNumber>
    </recommendedName>
</protein>
<evidence type="ECO:0000256" key="6">
    <source>
        <dbReference type="ARBA" id="ARBA00023008"/>
    </source>
</evidence>
<keyword evidence="5" id="KW-0560">Oxidoreductase</keyword>